<sequence>MFGLVKLTGLFEATRRPFCYEHSYFEQLPDGEDNSSDLTSFSKFSCHTTMMMLASTTSDLVDFSSTYMMDLRLNPVSYPLSCYPELTINTLQPFAKSRNTELGSLSVLVIFTIHTNFPFPAKDNVMENKKLF</sequence>
<protein>
    <submittedName>
        <fullName evidence="1">Uncharacterized protein</fullName>
    </submittedName>
</protein>
<dbReference type="AlphaFoldDB" id="A0A4Y2LYJ3"/>
<evidence type="ECO:0000313" key="1">
    <source>
        <dbReference type="EMBL" id="GBN19522.1"/>
    </source>
</evidence>
<comment type="caution">
    <text evidence="1">The sequence shown here is derived from an EMBL/GenBank/DDBJ whole genome shotgun (WGS) entry which is preliminary data.</text>
</comment>
<dbReference type="Proteomes" id="UP000499080">
    <property type="component" value="Unassembled WGS sequence"/>
</dbReference>
<dbReference type="EMBL" id="BGPR01006501">
    <property type="protein sequence ID" value="GBN19522.1"/>
    <property type="molecule type" value="Genomic_DNA"/>
</dbReference>
<evidence type="ECO:0000313" key="2">
    <source>
        <dbReference type="Proteomes" id="UP000499080"/>
    </source>
</evidence>
<reference evidence="1 2" key="1">
    <citation type="journal article" date="2019" name="Sci. Rep.">
        <title>Orb-weaving spider Araneus ventricosus genome elucidates the spidroin gene catalogue.</title>
        <authorList>
            <person name="Kono N."/>
            <person name="Nakamura H."/>
            <person name="Ohtoshi R."/>
            <person name="Moran D.A.P."/>
            <person name="Shinohara A."/>
            <person name="Yoshida Y."/>
            <person name="Fujiwara M."/>
            <person name="Mori M."/>
            <person name="Tomita M."/>
            <person name="Arakawa K."/>
        </authorList>
    </citation>
    <scope>NUCLEOTIDE SEQUENCE [LARGE SCALE GENOMIC DNA]</scope>
</reference>
<keyword evidence="2" id="KW-1185">Reference proteome</keyword>
<accession>A0A4Y2LYJ3</accession>
<gene>
    <name evidence="1" type="ORF">AVEN_76262_1</name>
</gene>
<name>A0A4Y2LYJ3_ARAVE</name>
<proteinExistence type="predicted"/>
<organism evidence="1 2">
    <name type="scientific">Araneus ventricosus</name>
    <name type="common">Orbweaver spider</name>
    <name type="synonym">Epeira ventricosa</name>
    <dbReference type="NCBI Taxonomy" id="182803"/>
    <lineage>
        <taxon>Eukaryota</taxon>
        <taxon>Metazoa</taxon>
        <taxon>Ecdysozoa</taxon>
        <taxon>Arthropoda</taxon>
        <taxon>Chelicerata</taxon>
        <taxon>Arachnida</taxon>
        <taxon>Araneae</taxon>
        <taxon>Araneomorphae</taxon>
        <taxon>Entelegynae</taxon>
        <taxon>Araneoidea</taxon>
        <taxon>Araneidae</taxon>
        <taxon>Araneus</taxon>
    </lineage>
</organism>